<dbReference type="Gene3D" id="1.20.1050.90">
    <property type="entry name" value="RecF/RecN/SMC, N-terminal domain"/>
    <property type="match status" value="1"/>
</dbReference>
<dbReference type="Pfam" id="PF02463">
    <property type="entry name" value="SMC_N"/>
    <property type="match status" value="1"/>
</dbReference>
<keyword evidence="8 12" id="KW-0067">ATP-binding</keyword>
<evidence type="ECO:0000313" key="15">
    <source>
        <dbReference type="EMBL" id="OUM20759.1"/>
    </source>
</evidence>
<keyword evidence="11 12" id="KW-0742">SOS response</keyword>
<dbReference type="GO" id="GO:0006260">
    <property type="term" value="P:DNA replication"/>
    <property type="evidence" value="ECO:0007669"/>
    <property type="project" value="UniProtKB-UniRule"/>
</dbReference>
<keyword evidence="6 12" id="KW-0547">Nucleotide-binding</keyword>
<dbReference type="PANTHER" id="PTHR32182:SF0">
    <property type="entry name" value="DNA REPLICATION AND REPAIR PROTEIN RECF"/>
    <property type="match status" value="1"/>
</dbReference>
<keyword evidence="9 12" id="KW-0238">DNA-binding</keyword>
<dbReference type="GO" id="GO:0000731">
    <property type="term" value="P:DNA synthesis involved in DNA repair"/>
    <property type="evidence" value="ECO:0007669"/>
    <property type="project" value="TreeGrafter"/>
</dbReference>
<dbReference type="GO" id="GO:0009432">
    <property type="term" value="P:SOS response"/>
    <property type="evidence" value="ECO:0007669"/>
    <property type="project" value="UniProtKB-UniRule"/>
</dbReference>
<dbReference type="InterPro" id="IPR003395">
    <property type="entry name" value="RecF/RecN/SMC_N"/>
</dbReference>
<dbReference type="EMBL" id="NHOC01000005">
    <property type="protein sequence ID" value="OUM20759.1"/>
    <property type="molecule type" value="Genomic_DNA"/>
</dbReference>
<gene>
    <name evidence="12" type="primary">recF</name>
    <name evidence="15" type="ORF">CBW42_08010</name>
</gene>
<dbReference type="PROSITE" id="PS00617">
    <property type="entry name" value="RECF_1"/>
    <property type="match status" value="1"/>
</dbReference>
<dbReference type="AlphaFoldDB" id="A0A252F4R1"/>
<comment type="caution">
    <text evidence="15">The sequence shown here is derived from an EMBL/GenBank/DDBJ whole genome shotgun (WGS) entry which is preliminary data.</text>
</comment>
<comment type="subcellular location">
    <subcellularLocation>
        <location evidence="1 12 13">Cytoplasm</location>
    </subcellularLocation>
</comment>
<evidence type="ECO:0000256" key="8">
    <source>
        <dbReference type="ARBA" id="ARBA00022840"/>
    </source>
</evidence>
<dbReference type="PROSITE" id="PS00618">
    <property type="entry name" value="RECF_2"/>
    <property type="match status" value="1"/>
</dbReference>
<evidence type="ECO:0000256" key="3">
    <source>
        <dbReference type="ARBA" id="ARBA00020170"/>
    </source>
</evidence>
<proteinExistence type="inferred from homology"/>
<evidence type="ECO:0000256" key="9">
    <source>
        <dbReference type="ARBA" id="ARBA00023125"/>
    </source>
</evidence>
<dbReference type="GO" id="GO:0003697">
    <property type="term" value="F:single-stranded DNA binding"/>
    <property type="evidence" value="ECO:0007669"/>
    <property type="project" value="UniProtKB-UniRule"/>
</dbReference>
<sequence length="370" mass="41298">MNIEHLTLRDFRNYASAELPLAPGVNVFCGENAQGKTNILEAVGLLSTMRLFRSGQKRDAIRFGAPQAEAEAQFFAEKRDMTIRAVIPSSGRVQLTVNGVRQKRLSDGAGILRSVLFCPEDLMLIREGAAARRRFMDIALSQLRPNYARYLAEYARLHENKIRILKDSEEKPSLLDTLDDFSFRMSMIGGHIVRYRAYYLRALMQKARGIHASISGRDEQLDYVYRTVSTVTDPFASAKDIGTQLWEHACTHRAAEIAAKSCLSGPHKDDLELTIGGKSAKAFGSQGQVRTCALSLKLAERDMFFDDSGEYPVLLLDDVLSELDAKRQDFVLNRIENGQVLITCCEPEKLAQVEGGRLFAVENGTVRETG</sequence>
<dbReference type="InterPro" id="IPR001238">
    <property type="entry name" value="DNA-binding_RecF"/>
</dbReference>
<dbReference type="InterPro" id="IPR042174">
    <property type="entry name" value="RecF_2"/>
</dbReference>
<accession>A0A252F4R1</accession>
<dbReference type="GO" id="GO:0005524">
    <property type="term" value="F:ATP binding"/>
    <property type="evidence" value="ECO:0007669"/>
    <property type="project" value="UniProtKB-UniRule"/>
</dbReference>
<protein>
    <recommendedName>
        <fullName evidence="3 12">DNA replication and repair protein RecF</fullName>
    </recommendedName>
</protein>
<dbReference type="Proteomes" id="UP000194903">
    <property type="component" value="Unassembled WGS sequence"/>
</dbReference>
<evidence type="ECO:0000259" key="14">
    <source>
        <dbReference type="Pfam" id="PF02463"/>
    </source>
</evidence>
<feature type="domain" description="RecF/RecN/SMC N-terminal" evidence="14">
    <location>
        <begin position="3"/>
        <end position="354"/>
    </location>
</feature>
<evidence type="ECO:0000256" key="13">
    <source>
        <dbReference type="RuleBase" id="RU000578"/>
    </source>
</evidence>
<keyword evidence="5 12" id="KW-0235">DNA replication</keyword>
<evidence type="ECO:0000256" key="2">
    <source>
        <dbReference type="ARBA" id="ARBA00008016"/>
    </source>
</evidence>
<dbReference type="InterPro" id="IPR027417">
    <property type="entry name" value="P-loop_NTPase"/>
</dbReference>
<evidence type="ECO:0000313" key="16">
    <source>
        <dbReference type="Proteomes" id="UP000194903"/>
    </source>
</evidence>
<comment type="similarity">
    <text evidence="2 12 13">Belongs to the RecF family.</text>
</comment>
<dbReference type="GO" id="GO:0006302">
    <property type="term" value="P:double-strand break repair"/>
    <property type="evidence" value="ECO:0007669"/>
    <property type="project" value="TreeGrafter"/>
</dbReference>
<dbReference type="PANTHER" id="PTHR32182">
    <property type="entry name" value="DNA REPLICATION AND REPAIR PROTEIN RECF"/>
    <property type="match status" value="1"/>
</dbReference>
<dbReference type="OrthoDB" id="9803889at2"/>
<keyword evidence="16" id="KW-1185">Reference proteome</keyword>
<name>A0A252F4R1_9FIRM</name>
<keyword evidence="4 12" id="KW-0963">Cytoplasm</keyword>
<keyword evidence="7 12" id="KW-0227">DNA damage</keyword>
<evidence type="ECO:0000256" key="4">
    <source>
        <dbReference type="ARBA" id="ARBA00022490"/>
    </source>
</evidence>
<reference evidence="15 16" key="1">
    <citation type="submission" date="2017-05" db="EMBL/GenBank/DDBJ databases">
        <title>Butyricicoccus porcorum sp. nov. a butyrate-producing bacterium from the swine intestinal tract.</title>
        <authorList>
            <person name="Trachsel J."/>
            <person name="Humphrey S."/>
            <person name="Allen H.K."/>
        </authorList>
    </citation>
    <scope>NUCLEOTIDE SEQUENCE [LARGE SCALE GENOMIC DNA]</scope>
    <source>
        <strain evidence="15">BB10</strain>
    </source>
</reference>
<comment type="function">
    <text evidence="12 13">The RecF protein is involved in DNA metabolism; it is required for DNA replication and normal SOS inducibility. RecF binds preferentially to single-stranded, linear DNA. It also seems to bind ATP.</text>
</comment>
<dbReference type="GO" id="GO:0005737">
    <property type="term" value="C:cytoplasm"/>
    <property type="evidence" value="ECO:0007669"/>
    <property type="project" value="UniProtKB-SubCell"/>
</dbReference>
<evidence type="ECO:0000256" key="6">
    <source>
        <dbReference type="ARBA" id="ARBA00022741"/>
    </source>
</evidence>
<dbReference type="HAMAP" id="MF_00365">
    <property type="entry name" value="RecF"/>
    <property type="match status" value="1"/>
</dbReference>
<evidence type="ECO:0000256" key="11">
    <source>
        <dbReference type="ARBA" id="ARBA00023236"/>
    </source>
</evidence>
<dbReference type="RefSeq" id="WP_087019636.1">
    <property type="nucleotide sequence ID" value="NZ_CP178353.1"/>
</dbReference>
<organism evidence="15 16">
    <name type="scientific">Butyricicoccus porcorum</name>
    <dbReference type="NCBI Taxonomy" id="1945634"/>
    <lineage>
        <taxon>Bacteria</taxon>
        <taxon>Bacillati</taxon>
        <taxon>Bacillota</taxon>
        <taxon>Clostridia</taxon>
        <taxon>Eubacteriales</taxon>
        <taxon>Butyricicoccaceae</taxon>
        <taxon>Butyricicoccus</taxon>
    </lineage>
</organism>
<dbReference type="NCBIfam" id="TIGR00611">
    <property type="entry name" value="recf"/>
    <property type="match status" value="1"/>
</dbReference>
<evidence type="ECO:0000256" key="1">
    <source>
        <dbReference type="ARBA" id="ARBA00004496"/>
    </source>
</evidence>
<feature type="binding site" evidence="12">
    <location>
        <begin position="30"/>
        <end position="37"/>
    </location>
    <ligand>
        <name>ATP</name>
        <dbReference type="ChEBI" id="CHEBI:30616"/>
    </ligand>
</feature>
<dbReference type="InterPro" id="IPR018078">
    <property type="entry name" value="DNA-binding_RecF_CS"/>
</dbReference>
<evidence type="ECO:0000256" key="5">
    <source>
        <dbReference type="ARBA" id="ARBA00022705"/>
    </source>
</evidence>
<evidence type="ECO:0000256" key="12">
    <source>
        <dbReference type="HAMAP-Rule" id="MF_00365"/>
    </source>
</evidence>
<dbReference type="Gene3D" id="3.40.50.300">
    <property type="entry name" value="P-loop containing nucleotide triphosphate hydrolases"/>
    <property type="match status" value="1"/>
</dbReference>
<evidence type="ECO:0000256" key="7">
    <source>
        <dbReference type="ARBA" id="ARBA00022763"/>
    </source>
</evidence>
<keyword evidence="10 12" id="KW-0234">DNA repair</keyword>
<evidence type="ECO:0000256" key="10">
    <source>
        <dbReference type="ARBA" id="ARBA00023204"/>
    </source>
</evidence>
<dbReference type="SUPFAM" id="SSF52540">
    <property type="entry name" value="P-loop containing nucleoside triphosphate hydrolases"/>
    <property type="match status" value="1"/>
</dbReference>